<reference evidence="3 4" key="1">
    <citation type="submission" date="2022-12" db="EMBL/GenBank/DDBJ databases">
        <title>Genomic features and morphological characterization of a novel Knufia sp. strain isolated from spacecraft assembly facility.</title>
        <authorList>
            <person name="Teixeira M."/>
            <person name="Chander A.M."/>
            <person name="Stajich J.E."/>
            <person name="Venkateswaran K."/>
        </authorList>
    </citation>
    <scope>NUCLEOTIDE SEQUENCE [LARGE SCALE GENOMIC DNA]</scope>
    <source>
        <strain evidence="3 4">FJI-L2-BK-P2</strain>
    </source>
</reference>
<feature type="compositionally biased region" description="Polar residues" evidence="1">
    <location>
        <begin position="319"/>
        <end position="330"/>
    </location>
</feature>
<dbReference type="Proteomes" id="UP001316803">
    <property type="component" value="Unassembled WGS sequence"/>
</dbReference>
<gene>
    <name evidence="3" type="ORF">OHC33_006508</name>
</gene>
<sequence length="406" mass="41364">MSPSPKPQSFSGSPFTFTDSVDTNSFKSIAVGLSIEMTDSFTATAMSPEESSLLASIRTRSRYGSDGSSSQSSTQSTTFDTITSPTASATSSAATAASSGFASQSSASASSGSGASVVTATASSNAVSSTVPTGTSAANSSENDLHAEASTMSSPGMQAAIAVPVVVAVLAALALIFFCMRRRRKRREAVEGTAEKASPAARKKKNWTRHFRVFSFDTELLMGGRYSSTNSIRSRQTGSTRSANRSTHTGTPSIHSVDDVAPPYRDAITSVQAPSIAQIIAGGAAGGAAAGVSRSASNATAPPPYGVAAGRLGAPSPTTPVSQRSNQNPFADSPPVSPIENSPFNDPPGTTPTISRNSSVYHTDRDDVSTIGGASDAASIREATLARNASVMSGGRIINNVSGRPS</sequence>
<feature type="region of interest" description="Disordered" evidence="1">
    <location>
        <begin position="294"/>
        <end position="376"/>
    </location>
</feature>
<feature type="region of interest" description="Disordered" evidence="1">
    <location>
        <begin position="1"/>
        <end position="21"/>
    </location>
</feature>
<organism evidence="3 4">
    <name type="scientific">Knufia fluminis</name>
    <dbReference type="NCBI Taxonomy" id="191047"/>
    <lineage>
        <taxon>Eukaryota</taxon>
        <taxon>Fungi</taxon>
        <taxon>Dikarya</taxon>
        <taxon>Ascomycota</taxon>
        <taxon>Pezizomycotina</taxon>
        <taxon>Eurotiomycetes</taxon>
        <taxon>Chaetothyriomycetidae</taxon>
        <taxon>Chaetothyriales</taxon>
        <taxon>Trichomeriaceae</taxon>
        <taxon>Knufia</taxon>
    </lineage>
</organism>
<keyword evidence="2" id="KW-0472">Membrane</keyword>
<feature type="compositionally biased region" description="Polar residues" evidence="1">
    <location>
        <begin position="44"/>
        <end position="54"/>
    </location>
</feature>
<feature type="transmembrane region" description="Helical" evidence="2">
    <location>
        <begin position="159"/>
        <end position="179"/>
    </location>
</feature>
<evidence type="ECO:0000256" key="1">
    <source>
        <dbReference type="SAM" id="MobiDB-lite"/>
    </source>
</evidence>
<feature type="compositionally biased region" description="Polar residues" evidence="1">
    <location>
        <begin position="7"/>
        <end position="21"/>
    </location>
</feature>
<comment type="caution">
    <text evidence="3">The sequence shown here is derived from an EMBL/GenBank/DDBJ whole genome shotgun (WGS) entry which is preliminary data.</text>
</comment>
<feature type="compositionally biased region" description="Polar residues" evidence="1">
    <location>
        <begin position="131"/>
        <end position="142"/>
    </location>
</feature>
<keyword evidence="2" id="KW-1133">Transmembrane helix</keyword>
<evidence type="ECO:0000313" key="4">
    <source>
        <dbReference type="Proteomes" id="UP001316803"/>
    </source>
</evidence>
<feature type="compositionally biased region" description="Low complexity" evidence="1">
    <location>
        <begin position="62"/>
        <end position="85"/>
    </location>
</feature>
<dbReference type="AlphaFoldDB" id="A0AAN8EES8"/>
<accession>A0AAN8EES8</accession>
<keyword evidence="2" id="KW-0812">Transmembrane</keyword>
<feature type="region of interest" description="Disordered" evidence="1">
    <location>
        <begin position="123"/>
        <end position="151"/>
    </location>
</feature>
<proteinExistence type="predicted"/>
<evidence type="ECO:0000256" key="2">
    <source>
        <dbReference type="SAM" id="Phobius"/>
    </source>
</evidence>
<feature type="compositionally biased region" description="Polar residues" evidence="1">
    <location>
        <begin position="351"/>
        <end position="361"/>
    </location>
</feature>
<feature type="region of interest" description="Disordered" evidence="1">
    <location>
        <begin position="227"/>
        <end position="261"/>
    </location>
</feature>
<name>A0AAN8EES8_9EURO</name>
<feature type="compositionally biased region" description="Polar residues" evidence="1">
    <location>
        <begin position="227"/>
        <end position="254"/>
    </location>
</feature>
<protein>
    <submittedName>
        <fullName evidence="3">Uncharacterized protein</fullName>
    </submittedName>
</protein>
<feature type="region of interest" description="Disordered" evidence="1">
    <location>
        <begin position="44"/>
        <end position="85"/>
    </location>
</feature>
<keyword evidence="4" id="KW-1185">Reference proteome</keyword>
<dbReference type="EMBL" id="JAKLMC020000015">
    <property type="protein sequence ID" value="KAK5952465.1"/>
    <property type="molecule type" value="Genomic_DNA"/>
</dbReference>
<evidence type="ECO:0000313" key="3">
    <source>
        <dbReference type="EMBL" id="KAK5952465.1"/>
    </source>
</evidence>